<dbReference type="InParanoid" id="G3HTS9"/>
<evidence type="ECO:0000313" key="2">
    <source>
        <dbReference type="Proteomes" id="UP000001075"/>
    </source>
</evidence>
<reference evidence="2" key="1">
    <citation type="journal article" date="2011" name="Nat. Biotechnol.">
        <title>The genomic sequence of the Chinese hamster ovary (CHO)-K1 cell line.</title>
        <authorList>
            <person name="Xu X."/>
            <person name="Nagarajan H."/>
            <person name="Lewis N.E."/>
            <person name="Pan S."/>
            <person name="Cai Z."/>
            <person name="Liu X."/>
            <person name="Chen W."/>
            <person name="Xie M."/>
            <person name="Wang W."/>
            <person name="Hammond S."/>
            <person name="Andersen M.R."/>
            <person name="Neff N."/>
            <person name="Passarelli B."/>
            <person name="Koh W."/>
            <person name="Fan H.C."/>
            <person name="Wang J."/>
            <person name="Gui Y."/>
            <person name="Lee K.H."/>
            <person name="Betenbaugh M.J."/>
            <person name="Quake S.R."/>
            <person name="Famili I."/>
            <person name="Palsson B.O."/>
            <person name="Wang J."/>
        </authorList>
    </citation>
    <scope>NUCLEOTIDE SEQUENCE [LARGE SCALE GENOMIC DNA]</scope>
    <source>
        <strain evidence="2">CHO K1 cell line</strain>
    </source>
</reference>
<organism evidence="1 2">
    <name type="scientific">Cricetulus griseus</name>
    <name type="common">Chinese hamster</name>
    <name type="synonym">Cricetulus barabensis griseus</name>
    <dbReference type="NCBI Taxonomy" id="10029"/>
    <lineage>
        <taxon>Eukaryota</taxon>
        <taxon>Metazoa</taxon>
        <taxon>Chordata</taxon>
        <taxon>Craniata</taxon>
        <taxon>Vertebrata</taxon>
        <taxon>Euteleostomi</taxon>
        <taxon>Mammalia</taxon>
        <taxon>Eutheria</taxon>
        <taxon>Euarchontoglires</taxon>
        <taxon>Glires</taxon>
        <taxon>Rodentia</taxon>
        <taxon>Myomorpha</taxon>
        <taxon>Muroidea</taxon>
        <taxon>Cricetidae</taxon>
        <taxon>Cricetinae</taxon>
        <taxon>Cricetulus</taxon>
    </lineage>
</organism>
<dbReference type="AlphaFoldDB" id="G3HTS9"/>
<protein>
    <submittedName>
        <fullName evidence="1">Uncharacterized protein</fullName>
    </submittedName>
</protein>
<sequence length="56" mass="6139">MVTKPTCELIKERGSTDVAPEMWASAAARACTAPFSSSSFLADCLKWPISGRRHRI</sequence>
<proteinExistence type="predicted"/>
<dbReference type="EMBL" id="JH000718">
    <property type="protein sequence ID" value="EGV92213.1"/>
    <property type="molecule type" value="Genomic_DNA"/>
</dbReference>
<accession>G3HTS9</accession>
<evidence type="ECO:0000313" key="1">
    <source>
        <dbReference type="EMBL" id="EGV92213.1"/>
    </source>
</evidence>
<name>G3HTS9_CRIGR</name>
<dbReference type="Proteomes" id="UP000001075">
    <property type="component" value="Unassembled WGS sequence"/>
</dbReference>
<gene>
    <name evidence="1" type="ORF">I79_014307</name>
</gene>